<feature type="domain" description="YqgF/RNase H-like" evidence="6">
    <location>
        <begin position="1"/>
        <end position="90"/>
    </location>
</feature>
<evidence type="ECO:0000256" key="2">
    <source>
        <dbReference type="ARBA" id="ARBA00022517"/>
    </source>
</evidence>
<dbReference type="GO" id="GO:0016788">
    <property type="term" value="F:hydrolase activity, acting on ester bonds"/>
    <property type="evidence" value="ECO:0007669"/>
    <property type="project" value="UniProtKB-UniRule"/>
</dbReference>
<dbReference type="InterPro" id="IPR012337">
    <property type="entry name" value="RNaseH-like_sf"/>
</dbReference>
<organism evidence="7 8">
    <name type="scientific">Candidatus Shapirobacteria bacterium CG08_land_8_20_14_0_20_39_18</name>
    <dbReference type="NCBI Taxonomy" id="1974883"/>
    <lineage>
        <taxon>Bacteria</taxon>
        <taxon>Candidatus Shapironibacteriota</taxon>
    </lineage>
</organism>
<sequence>MNLLGLDYGKVKIGLAFADGELAEPLKVIYRPDLLEQIAEVCRELKIEKLIMGISEGQSAVKTKEFAITLIDAVGLPIEYQDETLTSQEAVAKMKEVGKRVKDEDAISAALILQGYLDGQSNNITI</sequence>
<comment type="function">
    <text evidence="5">Could be a nuclease involved in processing of the 5'-end of pre-16S rRNA.</text>
</comment>
<dbReference type="Pfam" id="PF03652">
    <property type="entry name" value="RuvX"/>
    <property type="match status" value="1"/>
</dbReference>
<dbReference type="GO" id="GO:0000967">
    <property type="term" value="P:rRNA 5'-end processing"/>
    <property type="evidence" value="ECO:0007669"/>
    <property type="project" value="UniProtKB-UniRule"/>
</dbReference>
<evidence type="ECO:0000313" key="7">
    <source>
        <dbReference type="EMBL" id="PIU03268.1"/>
    </source>
</evidence>
<dbReference type="InterPro" id="IPR037027">
    <property type="entry name" value="YqgF/RNaseH-like_dom_sf"/>
</dbReference>
<dbReference type="CDD" id="cd16964">
    <property type="entry name" value="YqgF"/>
    <property type="match status" value="1"/>
</dbReference>
<keyword evidence="1 5" id="KW-0963">Cytoplasm</keyword>
<gene>
    <name evidence="7" type="ORF">COT44_04335</name>
</gene>
<accession>A0A2M6XC59</accession>
<dbReference type="EC" id="3.1.-.-" evidence="5"/>
<dbReference type="NCBIfam" id="TIGR00250">
    <property type="entry name" value="RNAse_H_YqgF"/>
    <property type="match status" value="1"/>
</dbReference>
<dbReference type="InterPro" id="IPR005227">
    <property type="entry name" value="YqgF"/>
</dbReference>
<dbReference type="AlphaFoldDB" id="A0A2M6XC59"/>
<dbReference type="GO" id="GO:0005737">
    <property type="term" value="C:cytoplasm"/>
    <property type="evidence" value="ECO:0007669"/>
    <property type="project" value="UniProtKB-SubCell"/>
</dbReference>
<dbReference type="EMBL" id="PEYO01000020">
    <property type="protein sequence ID" value="PIU03268.1"/>
    <property type="molecule type" value="Genomic_DNA"/>
</dbReference>
<keyword evidence="4 5" id="KW-0378">Hydrolase</keyword>
<proteinExistence type="inferred from homology"/>
<keyword evidence="2 5" id="KW-0690">Ribosome biogenesis</keyword>
<evidence type="ECO:0000256" key="4">
    <source>
        <dbReference type="ARBA" id="ARBA00022801"/>
    </source>
</evidence>
<name>A0A2M6XC59_9BACT</name>
<dbReference type="Proteomes" id="UP000228996">
    <property type="component" value="Unassembled WGS sequence"/>
</dbReference>
<dbReference type="GO" id="GO:0004518">
    <property type="term" value="F:nuclease activity"/>
    <property type="evidence" value="ECO:0007669"/>
    <property type="project" value="UniProtKB-KW"/>
</dbReference>
<dbReference type="InterPro" id="IPR006641">
    <property type="entry name" value="YqgF/RNaseH-like_dom"/>
</dbReference>
<dbReference type="HAMAP" id="MF_00651">
    <property type="entry name" value="Nuclease_YqgF"/>
    <property type="match status" value="1"/>
</dbReference>
<evidence type="ECO:0000259" key="6">
    <source>
        <dbReference type="SMART" id="SM00732"/>
    </source>
</evidence>
<dbReference type="PANTHER" id="PTHR33317:SF4">
    <property type="entry name" value="POLYNUCLEOTIDYL TRANSFERASE, RIBONUCLEASE H-LIKE SUPERFAMILY PROTEIN"/>
    <property type="match status" value="1"/>
</dbReference>
<dbReference type="PANTHER" id="PTHR33317">
    <property type="entry name" value="POLYNUCLEOTIDYL TRANSFERASE, RIBONUCLEASE H-LIKE SUPERFAMILY PROTEIN"/>
    <property type="match status" value="1"/>
</dbReference>
<evidence type="ECO:0000256" key="3">
    <source>
        <dbReference type="ARBA" id="ARBA00022722"/>
    </source>
</evidence>
<evidence type="ECO:0000256" key="1">
    <source>
        <dbReference type="ARBA" id="ARBA00022490"/>
    </source>
</evidence>
<dbReference type="SUPFAM" id="SSF53098">
    <property type="entry name" value="Ribonuclease H-like"/>
    <property type="match status" value="1"/>
</dbReference>
<comment type="caution">
    <text evidence="7">The sequence shown here is derived from an EMBL/GenBank/DDBJ whole genome shotgun (WGS) entry which is preliminary data.</text>
</comment>
<evidence type="ECO:0000256" key="5">
    <source>
        <dbReference type="HAMAP-Rule" id="MF_00651"/>
    </source>
</evidence>
<comment type="similarity">
    <text evidence="5">Belongs to the YqgF HJR family.</text>
</comment>
<comment type="subcellular location">
    <subcellularLocation>
        <location evidence="5">Cytoplasm</location>
    </subcellularLocation>
</comment>
<protein>
    <recommendedName>
        <fullName evidence="5">Putative pre-16S rRNA nuclease</fullName>
        <ecNumber evidence="5">3.1.-.-</ecNumber>
    </recommendedName>
</protein>
<dbReference type="Gene3D" id="3.30.420.140">
    <property type="entry name" value="YqgF/RNase H-like domain"/>
    <property type="match status" value="1"/>
</dbReference>
<evidence type="ECO:0000313" key="8">
    <source>
        <dbReference type="Proteomes" id="UP000228996"/>
    </source>
</evidence>
<keyword evidence="3 5" id="KW-0540">Nuclease</keyword>
<reference evidence="8" key="1">
    <citation type="submission" date="2017-09" db="EMBL/GenBank/DDBJ databases">
        <title>Depth-based differentiation of microbial function through sediment-hosted aquifers and enrichment of novel symbionts in the deep terrestrial subsurface.</title>
        <authorList>
            <person name="Probst A.J."/>
            <person name="Ladd B."/>
            <person name="Jarett J.K."/>
            <person name="Geller-Mcgrath D.E."/>
            <person name="Sieber C.M.K."/>
            <person name="Emerson J.B."/>
            <person name="Anantharaman K."/>
            <person name="Thomas B.C."/>
            <person name="Malmstrom R."/>
            <person name="Stieglmeier M."/>
            <person name="Klingl A."/>
            <person name="Woyke T."/>
            <person name="Ryan C.M."/>
            <person name="Banfield J.F."/>
        </authorList>
    </citation>
    <scope>NUCLEOTIDE SEQUENCE [LARGE SCALE GENOMIC DNA]</scope>
</reference>
<dbReference type="SMART" id="SM00732">
    <property type="entry name" value="YqgFc"/>
    <property type="match status" value="1"/>
</dbReference>